<dbReference type="InterPro" id="IPR036593">
    <property type="entry name" value="CPE0013-like_sf"/>
</dbReference>
<reference evidence="11" key="3">
    <citation type="submission" date="2017-09" db="EMBL/GenBank/DDBJ databases">
        <authorList>
            <person name="Shetty A S."/>
        </authorList>
    </citation>
    <scope>NUCLEOTIDE SEQUENCE [LARGE SCALE GENOMIC DNA]</scope>
</reference>
<dbReference type="Gene3D" id="3.10.530.10">
    <property type="entry name" value="CPE0013-like"/>
    <property type="match status" value="1"/>
</dbReference>
<feature type="domain" description="4Fe-4S Mo/W bis-MGD-type" evidence="4">
    <location>
        <begin position="1"/>
        <end position="60"/>
    </location>
</feature>
<dbReference type="SUPFAM" id="SSF53706">
    <property type="entry name" value="Formate dehydrogenase/DMSO reductase, domains 1-3"/>
    <property type="match status" value="1"/>
</dbReference>
<dbReference type="EMBL" id="QSEP01000013">
    <property type="protein sequence ID" value="RGZ84818.1"/>
    <property type="molecule type" value="Genomic_DNA"/>
</dbReference>
<accession>A0A173ZHM1</accession>
<gene>
    <name evidence="7" type="ORF">DW972_04085</name>
    <name evidence="8" type="ORF">EHLA_2793</name>
    <name evidence="6" type="ORF">ERS852450_00548</name>
    <name evidence="5" type="ORF">ERS852578_00103</name>
</gene>
<dbReference type="PANTHER" id="PTHR39450:SF1">
    <property type="entry name" value="DUF1667 DOMAIN-CONTAINING PROTEIN"/>
    <property type="match status" value="1"/>
</dbReference>
<dbReference type="GeneID" id="75047522"/>
<evidence type="ECO:0000313" key="8">
    <source>
        <dbReference type="EMBL" id="SOB73347.1"/>
    </source>
</evidence>
<dbReference type="Proteomes" id="UP000217549">
    <property type="component" value="Chromosome I"/>
</dbReference>
<evidence type="ECO:0000313" key="12">
    <source>
        <dbReference type="Proteomes" id="UP000286561"/>
    </source>
</evidence>
<protein>
    <submittedName>
        <fullName evidence="7">DUF1667 domain-containing protein</fullName>
    </submittedName>
    <submittedName>
        <fullName evidence="8">Prokaryotic molybdopterin oxidoreductases 4Fe-4S domain profile</fullName>
        <ecNumber evidence="8">1.-.-.-</ecNumber>
    </submittedName>
    <submittedName>
        <fullName evidence="6">Uncharacterized protein with conserved CXXC pairs</fullName>
    </submittedName>
</protein>
<dbReference type="KEGG" id="ehl:EHLA_2793"/>
<reference evidence="9 10" key="1">
    <citation type="submission" date="2015-09" db="EMBL/GenBank/DDBJ databases">
        <authorList>
            <consortium name="Pathogen Informatics"/>
        </authorList>
    </citation>
    <scope>NUCLEOTIDE SEQUENCE [LARGE SCALE GENOMIC DNA]</scope>
    <source>
        <strain evidence="6 10">2789STDY5834835</strain>
        <strain evidence="5 9">2789STDY5834966</strain>
    </source>
</reference>
<dbReference type="OrthoDB" id="9811531at2"/>
<dbReference type="GO" id="GO:0051536">
    <property type="term" value="F:iron-sulfur cluster binding"/>
    <property type="evidence" value="ECO:0007669"/>
    <property type="project" value="UniProtKB-KW"/>
</dbReference>
<dbReference type="EMBL" id="CYZL01000004">
    <property type="protein sequence ID" value="CUN74718.1"/>
    <property type="molecule type" value="Genomic_DNA"/>
</dbReference>
<evidence type="ECO:0000313" key="7">
    <source>
        <dbReference type="EMBL" id="RGZ84818.1"/>
    </source>
</evidence>
<dbReference type="RefSeq" id="WP_005347562.1">
    <property type="nucleotide sequence ID" value="NZ_BLYK01000039.1"/>
</dbReference>
<proteinExistence type="predicted"/>
<evidence type="ECO:0000313" key="10">
    <source>
        <dbReference type="Proteomes" id="UP000095679"/>
    </source>
</evidence>
<dbReference type="Proteomes" id="UP000286561">
    <property type="component" value="Unassembled WGS sequence"/>
</dbReference>
<dbReference type="EMBL" id="CYYC01000001">
    <property type="protein sequence ID" value="CUM76686.1"/>
    <property type="molecule type" value="Genomic_DNA"/>
</dbReference>
<dbReference type="GO" id="GO:0046872">
    <property type="term" value="F:metal ion binding"/>
    <property type="evidence" value="ECO:0007669"/>
    <property type="project" value="UniProtKB-KW"/>
</dbReference>
<dbReference type="PANTHER" id="PTHR39450">
    <property type="entry name" value="MOLYBDOPTERIN OXIDOREDUCTASE, 4FE-4S CLUSTER-BINDING SUBUNIT"/>
    <property type="match status" value="1"/>
</dbReference>
<reference evidence="7 12" key="4">
    <citation type="submission" date="2018-08" db="EMBL/GenBank/DDBJ databases">
        <title>A genome reference for cultivated species of the human gut microbiota.</title>
        <authorList>
            <person name="Zou Y."/>
            <person name="Xue W."/>
            <person name="Luo G."/>
        </authorList>
    </citation>
    <scope>NUCLEOTIDE SEQUENCE [LARGE SCALE GENOMIC DNA]</scope>
    <source>
        <strain evidence="7 12">AM48-23BH</strain>
    </source>
</reference>
<evidence type="ECO:0000256" key="3">
    <source>
        <dbReference type="ARBA" id="ARBA00023014"/>
    </source>
</evidence>
<dbReference type="InterPro" id="IPR012460">
    <property type="entry name" value="DUF1667"/>
</dbReference>
<reference evidence="8" key="2">
    <citation type="submission" date="2017-09" db="EMBL/GenBank/DDBJ databases">
        <authorList>
            <person name="Ehlers B."/>
            <person name="Leendertz F.H."/>
        </authorList>
    </citation>
    <scope>NUCLEOTIDE SEQUENCE [LARGE SCALE GENOMIC DNA]</scope>
    <source>
        <strain evidence="8">EH1</strain>
    </source>
</reference>
<keyword evidence="11" id="KW-1185">Reference proteome</keyword>
<evidence type="ECO:0000313" key="5">
    <source>
        <dbReference type="EMBL" id="CUM76686.1"/>
    </source>
</evidence>
<dbReference type="STRING" id="39488.ERS852450_00548"/>
<dbReference type="AlphaFoldDB" id="A0A173ZHM1"/>
<dbReference type="PROSITE" id="PS51669">
    <property type="entry name" value="4FE4S_MOW_BIS_MGD"/>
    <property type="match status" value="1"/>
</dbReference>
<evidence type="ECO:0000313" key="11">
    <source>
        <dbReference type="Proteomes" id="UP000217549"/>
    </source>
</evidence>
<keyword evidence="1" id="KW-0479">Metal-binding</keyword>
<evidence type="ECO:0000313" key="9">
    <source>
        <dbReference type="Proteomes" id="UP000095390"/>
    </source>
</evidence>
<evidence type="ECO:0000259" key="4">
    <source>
        <dbReference type="PROSITE" id="PS51669"/>
    </source>
</evidence>
<dbReference type="EC" id="1.-.-.-" evidence="8"/>
<keyword evidence="8" id="KW-0560">Oxidoreductase</keyword>
<dbReference type="EMBL" id="LT907978">
    <property type="protein sequence ID" value="SOB73347.1"/>
    <property type="molecule type" value="Genomic_DNA"/>
</dbReference>
<evidence type="ECO:0000256" key="2">
    <source>
        <dbReference type="ARBA" id="ARBA00023004"/>
    </source>
</evidence>
<evidence type="ECO:0000313" key="6">
    <source>
        <dbReference type="EMBL" id="CUN74718.1"/>
    </source>
</evidence>
<dbReference type="GO" id="GO:0016491">
    <property type="term" value="F:oxidoreductase activity"/>
    <property type="evidence" value="ECO:0007669"/>
    <property type="project" value="UniProtKB-KW"/>
</dbReference>
<dbReference type="SUPFAM" id="SSF160148">
    <property type="entry name" value="CPE0013-like"/>
    <property type="match status" value="1"/>
</dbReference>
<organism evidence="6 10">
    <name type="scientific">Anaerobutyricum hallii</name>
    <dbReference type="NCBI Taxonomy" id="39488"/>
    <lineage>
        <taxon>Bacteria</taxon>
        <taxon>Bacillati</taxon>
        <taxon>Bacillota</taxon>
        <taxon>Clostridia</taxon>
        <taxon>Lachnospirales</taxon>
        <taxon>Lachnospiraceae</taxon>
        <taxon>Anaerobutyricum</taxon>
    </lineage>
</organism>
<sequence length="121" mass="12802">MEKRDLTCIGCPLGCQITVTMENGEVTDVKGNTCPRGDKYAREEVTNPTRVVTSIVKVEGGNLAAVSVKTKDVIPKGKIFDILDEIKPVVVKAPVKIGDVIVPNVAGTGVDVIATKNIQAV</sequence>
<keyword evidence="2" id="KW-0408">Iron</keyword>
<dbReference type="Pfam" id="PF07892">
    <property type="entry name" value="DUF1667"/>
    <property type="match status" value="1"/>
</dbReference>
<dbReference type="Proteomes" id="UP000095679">
    <property type="component" value="Unassembled WGS sequence"/>
</dbReference>
<dbReference type="InterPro" id="IPR006963">
    <property type="entry name" value="Mopterin_OxRdtase_4Fe-4S_dom"/>
</dbReference>
<dbReference type="Proteomes" id="UP000095390">
    <property type="component" value="Unassembled WGS sequence"/>
</dbReference>
<name>A0A173ZHM1_9FIRM</name>
<keyword evidence="3" id="KW-0411">Iron-sulfur</keyword>
<evidence type="ECO:0000256" key="1">
    <source>
        <dbReference type="ARBA" id="ARBA00022723"/>
    </source>
</evidence>